<protein>
    <submittedName>
        <fullName evidence="1">Sporulation protein</fullName>
    </submittedName>
</protein>
<proteinExistence type="predicted"/>
<dbReference type="Proteomes" id="UP000595254">
    <property type="component" value="Chromosome"/>
</dbReference>
<accession>A0A974NN14</accession>
<evidence type="ECO:0000313" key="1">
    <source>
        <dbReference type="EMBL" id="QQT00966.1"/>
    </source>
</evidence>
<dbReference type="RefSeq" id="WP_051387524.1">
    <property type="nucleotide sequence ID" value="NZ_CP068053.1"/>
</dbReference>
<name>A0A974NN14_PERPY</name>
<dbReference type="EMBL" id="CP068053">
    <property type="protein sequence ID" value="QQT00966.1"/>
    <property type="molecule type" value="Genomic_DNA"/>
</dbReference>
<dbReference type="KEGG" id="ppsr:I6J18_03395"/>
<evidence type="ECO:0000313" key="2">
    <source>
        <dbReference type="Proteomes" id="UP000595254"/>
    </source>
</evidence>
<gene>
    <name evidence="1" type="ORF">I6J18_03395</name>
</gene>
<sequence>MLTKCMNFLKIGSASIDLVLHETEFLPGANVKGCFYLKGGWVKQKIKRLECDLIVKNNETNQETMVEAATTILMSKVIDPNSMCEFPFSYKLPIELHHSDVLSYRFHTRLIFTNEVKQNDHDEIKIVR</sequence>
<dbReference type="InterPro" id="IPR009776">
    <property type="entry name" value="Spore_0_M"/>
</dbReference>
<dbReference type="AlphaFoldDB" id="A0A974NN14"/>
<reference evidence="1 2" key="1">
    <citation type="submission" date="2021-01" db="EMBL/GenBank/DDBJ databases">
        <title>FDA dAtabase for Regulatory Grade micrObial Sequences (FDA-ARGOS): Supporting development and validation of Infectious Disease Dx tests.</title>
        <authorList>
            <person name="Nelson B."/>
            <person name="Plummer A."/>
            <person name="Tallon L."/>
            <person name="Sadzewicz L."/>
            <person name="Zhao X."/>
            <person name="Boylan J."/>
            <person name="Ott S."/>
            <person name="Bowen H."/>
            <person name="Vavikolanu K."/>
            <person name="Mehta A."/>
            <person name="Aluvathingal J."/>
            <person name="Nadendla S."/>
            <person name="Myers T."/>
            <person name="Yan Y."/>
            <person name="Sichtig H."/>
        </authorList>
    </citation>
    <scope>NUCLEOTIDE SEQUENCE [LARGE SCALE GENOMIC DNA]</scope>
    <source>
        <strain evidence="1 2">FDAARGOS_1161</strain>
    </source>
</reference>
<organism evidence="1 2">
    <name type="scientific">Peribacillus psychrosaccharolyticus</name>
    <name type="common">Bacillus psychrosaccharolyticus</name>
    <dbReference type="NCBI Taxonomy" id="1407"/>
    <lineage>
        <taxon>Bacteria</taxon>
        <taxon>Bacillati</taxon>
        <taxon>Bacillota</taxon>
        <taxon>Bacilli</taxon>
        <taxon>Bacillales</taxon>
        <taxon>Bacillaceae</taxon>
        <taxon>Peribacillus</taxon>
    </lineage>
</organism>
<keyword evidence="2" id="KW-1185">Reference proteome</keyword>
<dbReference type="Pfam" id="PF07070">
    <property type="entry name" value="Spo0M"/>
    <property type="match status" value="1"/>
</dbReference>